<dbReference type="Pfam" id="PF03695">
    <property type="entry name" value="UPF0149"/>
    <property type="match status" value="1"/>
</dbReference>
<dbReference type="Proteomes" id="UP000004263">
    <property type="component" value="Unassembled WGS sequence"/>
</dbReference>
<dbReference type="OrthoDB" id="9783391at2"/>
<evidence type="ECO:0000313" key="3">
    <source>
        <dbReference type="Proteomes" id="UP000004263"/>
    </source>
</evidence>
<protein>
    <recommendedName>
        <fullName evidence="4">YecA family protein</fullName>
    </recommendedName>
</protein>
<dbReference type="RefSeq" id="WP_007016629.1">
    <property type="nucleotide sequence ID" value="NZ_AAQH01000018.1"/>
</dbReference>
<sequence>MSNKISRFDLYANIGLAQGALTSPSALQGWLTGYVCSGARLSKKQWLEASAEYLGLPETWNDKSKLPVLGFYQDELRNIEGEDMDYQLLLPSDESDFTVRMQAFAEWAKGFLDGFGASGRIDESDLTEDVMEVLKHYDAFSYGIEDDDLDEDSERLFTELVEHARVTAMFMFYHFNQQQEPKLH</sequence>
<dbReference type="PANTHER" id="PTHR37528">
    <property type="entry name" value="UPF0149 PROTEIN YGFB"/>
    <property type="match status" value="1"/>
</dbReference>
<dbReference type="EMBL" id="AAQH01000018">
    <property type="protein sequence ID" value="EAT11410.1"/>
    <property type="molecule type" value="Genomic_DNA"/>
</dbReference>
<dbReference type="GO" id="GO:0005829">
    <property type="term" value="C:cytosol"/>
    <property type="evidence" value="ECO:0007669"/>
    <property type="project" value="TreeGrafter"/>
</dbReference>
<reference evidence="2 3" key="1">
    <citation type="submission" date="2006-03" db="EMBL/GenBank/DDBJ databases">
        <authorList>
            <person name="Pinhassi J."/>
            <person name="Pedros-Alio C."/>
            <person name="Ferriera S."/>
            <person name="Johnson J."/>
            <person name="Kravitz S."/>
            <person name="Halpern A."/>
            <person name="Remington K."/>
            <person name="Beeson K."/>
            <person name="Tran B."/>
            <person name="Rogers Y.-H."/>
            <person name="Friedman R."/>
            <person name="Venter J.C."/>
        </authorList>
    </citation>
    <scope>NUCLEOTIDE SEQUENCE [LARGE SCALE GENOMIC DNA]</scope>
    <source>
        <strain evidence="2 3">RED65</strain>
    </source>
</reference>
<proteinExistence type="inferred from homology"/>
<dbReference type="SUPFAM" id="SSF101327">
    <property type="entry name" value="YgfB-like"/>
    <property type="match status" value="1"/>
</dbReference>
<name>Q1MZK1_9GAMM</name>
<dbReference type="HOGENOM" id="CLU_085336_0_0_6"/>
<dbReference type="InterPro" id="IPR036255">
    <property type="entry name" value="YgfB-like_sf"/>
</dbReference>
<evidence type="ECO:0000313" key="2">
    <source>
        <dbReference type="EMBL" id="EAT11410.1"/>
    </source>
</evidence>
<keyword evidence="3" id="KW-1185">Reference proteome</keyword>
<accession>Q1MZK1</accession>
<dbReference type="STRING" id="207949.RED65_05822"/>
<dbReference type="PANTHER" id="PTHR37528:SF1">
    <property type="entry name" value="UPF0149 PROTEIN YGFB"/>
    <property type="match status" value="1"/>
</dbReference>
<evidence type="ECO:0000256" key="1">
    <source>
        <dbReference type="ARBA" id="ARBA00038308"/>
    </source>
</evidence>
<dbReference type="AlphaFoldDB" id="Q1MZK1"/>
<organism evidence="2 3">
    <name type="scientific">Bermanella marisrubri</name>
    <dbReference type="NCBI Taxonomy" id="207949"/>
    <lineage>
        <taxon>Bacteria</taxon>
        <taxon>Pseudomonadati</taxon>
        <taxon>Pseudomonadota</taxon>
        <taxon>Gammaproteobacteria</taxon>
        <taxon>Oceanospirillales</taxon>
        <taxon>Oceanospirillaceae</taxon>
        <taxon>Bermanella</taxon>
    </lineage>
</organism>
<evidence type="ECO:0008006" key="4">
    <source>
        <dbReference type="Google" id="ProtNLM"/>
    </source>
</evidence>
<comment type="caution">
    <text evidence="2">The sequence shown here is derived from an EMBL/GenBank/DDBJ whole genome shotgun (WGS) entry which is preliminary data.</text>
</comment>
<gene>
    <name evidence="2" type="ORF">RED65_05822</name>
</gene>
<dbReference type="InterPro" id="IPR011978">
    <property type="entry name" value="YgfB-like"/>
</dbReference>
<comment type="similarity">
    <text evidence="1">Belongs to the UPF0149 family.</text>
</comment>
<dbReference type="Gene3D" id="1.20.120.740">
    <property type="entry name" value="YgfB uncharacterised protein family UPF0149, PF03695"/>
    <property type="match status" value="1"/>
</dbReference>